<dbReference type="InterPro" id="IPR000034">
    <property type="entry name" value="Laminin_IV"/>
</dbReference>
<evidence type="ECO:0000256" key="24">
    <source>
        <dbReference type="ARBA" id="ARBA00082020"/>
    </source>
</evidence>
<evidence type="ECO:0000259" key="33">
    <source>
        <dbReference type="PROSITE" id="PS51115"/>
    </source>
</evidence>
<dbReference type="GO" id="GO:0030334">
    <property type="term" value="P:regulation of cell migration"/>
    <property type="evidence" value="ECO:0007669"/>
    <property type="project" value="InterPro"/>
</dbReference>
<evidence type="ECO:0000256" key="22">
    <source>
        <dbReference type="ARBA" id="ARBA00079116"/>
    </source>
</evidence>
<dbReference type="FunFam" id="2.170.300.10:FF:000026">
    <property type="entry name" value="laminin subunit alpha-2 isoform X2"/>
    <property type="match status" value="1"/>
</dbReference>
<dbReference type="GO" id="GO:0005102">
    <property type="term" value="F:signaling receptor binding"/>
    <property type="evidence" value="ECO:0007669"/>
    <property type="project" value="InterPro"/>
</dbReference>
<dbReference type="InterPro" id="IPR013320">
    <property type="entry name" value="ConA-like_dom_sf"/>
</dbReference>
<dbReference type="SMART" id="SM00136">
    <property type="entry name" value="LamNT"/>
    <property type="match status" value="1"/>
</dbReference>
<sequence length="3102" mass="341613">MFCRVLLVLLLCAAAQCQLRGLFPAILNLASNANITSNATCGEMGPEMFCKLVEHVPGRPIRNLQCRMCDNKSENPKERHPITNAIDGTNDWWQSPSIQNGRIYHWITITLDLRQVFQVAYIIIKAANSPRPGNWILEHSLDGIDFMPWQYYAISDSECLSRYNVTPRLGTPTYKRDDEVICTSFYSRLVPLEHGEIHVSLINGRPSADDPSPTLLDFTSAKFIRLRLQRIRTLNADLMTLNHLDLKDVDPIVTRRYYYSIKDISVGGMCICYGHASSCPFDEVTKKLQCQCERNTCGESCNECCPGYHQNPWRPGTISVGSQCEKCNCHNKAEDCYYDQEVADRKMSLNVHEEYIGGGVCINCTQFTSGINCETCIDGYYRPHKVSPYADAPCHPCECDPFGSISFACVVDDNHANIAKDVFPGQCQCKVGYTGTKCDHCAFGYKGYPNCVRCNCSLDGSINDDPCAEQCICKEHVEGENCDRCKEGFYNLQARNPEGCTECFCFGVSGVCDGLFWHTTQVSSTNGWILTDLQGNHVQPQQDQFDGPHQISFNSTLRRNSLISTYYWEAPSAYLGNKLTSFGGTLKYTVSYDIPMNSADTDVVSDVDVIIQGSGDTIGLKTDGILLQPFEEYTAEIKLLPEHFADFYTRRPVDRDRLMTVLANVKHLRIRASYNLAKNTVSRLSSVMLEIAQPNVIALLPAVQVENCECPPGYSGTSCESCIPGHYRVGGTLFGGICQPCECNGHATECDIHGACYDCQHNTAGHHCDQCLPGYYGNPLHGTPHDCRQCACPLTISSNNFSPTCHLSIDEEPVCDQCSPGYTGTRCERCANGYYGNPMVPGGSCVPCDCNGNVDPFENGHCDTVTGECLKCMVNTAGWHCERCADGYYGDAVLAKNCSACQCHPKSSISDICHRESGACECKPNVVGKRCDRCLQGFYGLTSGFGCLPCNCSQSGSISDDCNDAGQCPCVPGVAGTKCDVCAHGFYAFQNGGCTPCDCAHTHNNCDPVSGQCICPPHTHGARCEFCETNYWGHDPELGCLECNCSTAGSNSLQCDLTTGQCLCREEFGGQTCSACLYGYRKFPECIACDCDSQGTQSAWCDDEQKMCSCMEETGKCACKDNVVGSYCNECKAGTYGLSAKNPLGCSPCFCSGVSDLCAEMEGYVRIPISLVPGQSVLHVVTTSNIDGTTEGVFSESIDMLLDASAVQRHLNSETFYWKLPGQFLLDKIMVYGGTLKYIVTYYALEDSDSSDLQPQIIMKGGHANKLVIAMNLPTPANAVKSEIQVSITENNWEYITPVSGQPVTRADFMSVLSNIDYILIKASYGYGLQQSRISNISMDMAVEASNRHSGREVARLIEVCECPLGYTGFSCQECAPGYYREKRLETSVPGSQSLFSPCVPCKCSNHSETCDPNTGECMDCRHNTGGHHCHVCAPGYYGNVTGSIADCSLCACPKGNTQSFSPTCVLEGIDDFRCDACHPGYEGKHCEKCSLGYHGNPKEPGGSCQKCDCNPSGSMNNDCDRLTGQCLCKKGVTGLHCDTCESRHILLEDICISCDDDCTGPLLDELDRMSLAIRSFNTSGIGGVSPSVLFHLENMTKHAKESVPARASPLISLDKTMEQLNEVSRDSQRLEDKMAEKTADGHMLNNATISTRNRTHELMDFIDKMQTTIQVLVEVAESLNETTSTDNQQSTSDNTILNYQNDVSFMLNSLRSRTFDDQSQNASKNLKASQGLLSRVQKEYEKPPQNIAKLKSDLRKTLMQHNSKLQEAKELMRAASTNTNYTNNLLVPLQNKLIDLNKKNVNLQENKKRSVMLIEEGIGLVDDAVLLAEDTVNATSVLESYQEELIIWNAKLRHHVDNLVMQMAKRDALDLVYKAEDYAAELHKLSASLNSSLLDVRNTSFNATNAVHVHTDIKKMIEQSETLAAESNHSATEVLDLVSRPKKPSVFASKNSVKSSKQLLNEARNLSHNTEGLVSDLNGLKTKVDKIQRRTHAFTRQINEQLLALRNLPNDTSEKLHSAKELALSANSSAAGTLSHIMNFNHKVLNATSTLSRINDTLRKTNELLVDSSKNAVLAESRIKEVENQANILLDRLKPMKLLEENLSRNLSEIKELISQARKQAASIKVAVSADRDCVRSYRPELYSVNYNTLTLNVKTNEPDNLLFYLGNNNKPDFMAVEMRQGKVSFVWDLGTGSVRLEEPDIQINNNKWHKIYASRFGKFGSLSVEEVASSQKSVSRNTSSPGTSSILHVDNTTLMFVGGVGTQLKKSQAVKSTHFKGCMGEAVLNGRSIGLWNYVKREGNCGGCFGSPQDKDTAFYFDGSGYSIVEKTLRAIATQIVIHFRTFSPNGLLLYLPSNGTRDFLSLEIVDGRLRLSVELGSGPLVLMTDGRYNDGLWYKVAFQRNKKQGILAVLDSYNSGQRETKQGEAPGIASDLNRSDKDPIYIGGLPRSRDVRRQLVSRTYVGCIRNLEISRSNFDLLRNAYGVRKGCKLEPSRSITVLNDGYVEMQPISLSPESELMVSFSTLNDTGIILAGFGKGTEKRSRRQAVMPFFALILVNGHIEFHINPVDGASTRKTIMKSPSGTYSDGQEHFVIVNRNKRLVSIQVDEGKPTEVKMNGQSVDSLTINTSSFYVGGVPGKMATTALRTSQSFYGCIRNFILNMEQMDFTSVLKYENVQMDSCMLSEKPKPSAFLEQELPPTAIPARPVTERELTTPMQKSSITKPSQCVLEVLPDHVPNAHQFGLTKGSHIVLPFDQSTVRKKLSVQLSIRTFATSGLIYYMAHQNQMDYAALQIHNGKLFFLYDMGKGRTETIHPLFISDGKWHSVTTEYVKRKSTISIDGQDSSSVSSNGDSNTLDVEGKLYLGGLPLDYTAKSIGNITLSVPACIGNVVINNKQLDKENAVSIHAVNKCYASAQRGTYFDGTGFASLVKEGYKVRSDVNITLEFRTTHMNGVLVGISSAKVDAIGLEIVNGKVLFHVNNGAGRITAVYKPQNPNSLCDGKWHKLEAKKIKHRIILKIDGNAVHAESPHVQSTSADTSDPVYVGGYPADVKQNCLTSQTSFHGCMRDLKLAKGTQIEADDFSKAFELRGVFPHSCPGTEV</sequence>
<evidence type="ECO:0000256" key="26">
    <source>
        <dbReference type="ARBA" id="ARBA00083678"/>
    </source>
</evidence>
<keyword evidence="10 29" id="KW-0175">Coiled coil</keyword>
<dbReference type="PRINTS" id="PR00011">
    <property type="entry name" value="EGFLAMININ"/>
</dbReference>
<dbReference type="Gene3D" id="2.10.25.10">
    <property type="entry name" value="Laminin"/>
    <property type="match status" value="14"/>
</dbReference>
<dbReference type="GO" id="GO:0030155">
    <property type="term" value="P:regulation of cell adhesion"/>
    <property type="evidence" value="ECO:0007669"/>
    <property type="project" value="InterPro"/>
</dbReference>
<dbReference type="FunFam" id="2.10.25.10:FF:000454">
    <property type="entry name" value="Laminin subunit alpha 1"/>
    <property type="match status" value="1"/>
</dbReference>
<evidence type="ECO:0000256" key="5">
    <source>
        <dbReference type="ARBA" id="ARBA00022553"/>
    </source>
</evidence>
<gene>
    <name evidence="35" type="primary">LAMA1</name>
</gene>
<feature type="coiled-coil region" evidence="29">
    <location>
        <begin position="2066"/>
        <end position="2121"/>
    </location>
</feature>
<dbReference type="GO" id="GO:0030054">
    <property type="term" value="C:cell junction"/>
    <property type="evidence" value="ECO:0007669"/>
    <property type="project" value="UniProtKB-ARBA"/>
</dbReference>
<dbReference type="GO" id="GO:0009887">
    <property type="term" value="P:animal organ morphogenesis"/>
    <property type="evidence" value="ECO:0007669"/>
    <property type="project" value="TreeGrafter"/>
</dbReference>
<evidence type="ECO:0000313" key="35">
    <source>
        <dbReference type="Ensembl" id="ENSLLEP00000023983.1"/>
    </source>
</evidence>
<dbReference type="Gene3D" id="2.60.120.200">
    <property type="match status" value="5"/>
</dbReference>
<evidence type="ECO:0000256" key="16">
    <source>
        <dbReference type="ARBA" id="ARBA00072594"/>
    </source>
</evidence>
<feature type="domain" description="Laminin EGF-like" evidence="32">
    <location>
        <begin position="950"/>
        <end position="996"/>
    </location>
</feature>
<feature type="disulfide bond" evidence="28">
    <location>
        <begin position="473"/>
        <end position="482"/>
    </location>
</feature>
<dbReference type="GO" id="GO:0060541">
    <property type="term" value="P:respiratory system development"/>
    <property type="evidence" value="ECO:0007669"/>
    <property type="project" value="UniProtKB-ARBA"/>
</dbReference>
<feature type="domain" description="Laminin G" evidence="31">
    <location>
        <begin position="2917"/>
        <end position="3097"/>
    </location>
</feature>
<feature type="domain" description="Laminin EGF-like" evidence="32">
    <location>
        <begin position="741"/>
        <end position="789"/>
    </location>
</feature>
<keyword evidence="3" id="KW-0964">Secreted</keyword>
<feature type="domain" description="Laminin N-terminal" evidence="34">
    <location>
        <begin position="18"/>
        <end position="269"/>
    </location>
</feature>
<comment type="subcellular location">
    <subcellularLocation>
        <location evidence="2">Secreted</location>
        <location evidence="2">Extracellular space</location>
        <location evidence="2">Extracellular matrix</location>
        <location evidence="2">Basement membrane</location>
    </subcellularLocation>
</comment>
<dbReference type="Pfam" id="PF06009">
    <property type="entry name" value="Laminin_II"/>
    <property type="match status" value="1"/>
</dbReference>
<dbReference type="FunFam" id="2.10.25.10:FF:000094">
    <property type="entry name" value="Laminin subunit alpha-2"/>
    <property type="match status" value="1"/>
</dbReference>
<feature type="disulfide bond" evidence="28">
    <location>
        <begin position="429"/>
        <end position="438"/>
    </location>
</feature>
<evidence type="ECO:0000256" key="6">
    <source>
        <dbReference type="ARBA" id="ARBA00022729"/>
    </source>
</evidence>
<evidence type="ECO:0000256" key="30">
    <source>
        <dbReference type="SAM" id="SignalP"/>
    </source>
</evidence>
<keyword evidence="9" id="KW-0130">Cell adhesion</keyword>
<dbReference type="GO" id="GO:0007155">
    <property type="term" value="P:cell adhesion"/>
    <property type="evidence" value="ECO:0007669"/>
    <property type="project" value="UniProtKB-KW"/>
</dbReference>
<feature type="disulfide bond" evidence="28">
    <location>
        <begin position="1529"/>
        <end position="1538"/>
    </location>
</feature>
<dbReference type="FunFam" id="2.10.25.10:FF:000512">
    <property type="entry name" value="Laminin subunit alpha 1"/>
    <property type="match status" value="1"/>
</dbReference>
<feature type="disulfide bond" evidence="28">
    <location>
        <begin position="1510"/>
        <end position="1527"/>
    </location>
</feature>
<dbReference type="FunFam" id="2.60.120.260:FF:000017">
    <property type="entry name" value="Laminin subunit alpha 2"/>
    <property type="match status" value="1"/>
</dbReference>
<feature type="disulfide bond" evidence="28">
    <location>
        <begin position="950"/>
        <end position="962"/>
    </location>
</feature>
<reference evidence="35" key="2">
    <citation type="submission" date="2025-09" db="UniProtKB">
        <authorList>
            <consortium name="Ensembl"/>
        </authorList>
    </citation>
    <scope>IDENTIFICATION</scope>
</reference>
<evidence type="ECO:0000256" key="20">
    <source>
        <dbReference type="ARBA" id="ARBA00078827"/>
    </source>
</evidence>
<feature type="domain" description="Laminin EGF-like" evidence="32">
    <location>
        <begin position="1043"/>
        <end position="1088"/>
    </location>
</feature>
<feature type="disulfide bond" evidence="28">
    <location>
        <begin position="922"/>
        <end position="931"/>
    </location>
</feature>
<feature type="domain" description="Laminin IV type A" evidence="33">
    <location>
        <begin position="523"/>
        <end position="707"/>
    </location>
</feature>
<evidence type="ECO:0000256" key="1">
    <source>
        <dbReference type="ARBA" id="ARBA00002418"/>
    </source>
</evidence>
<dbReference type="Proteomes" id="UP000694569">
    <property type="component" value="Unplaced"/>
</dbReference>
<dbReference type="FunFam" id="2.10.25.10:FF:000128">
    <property type="entry name" value="laminin subunit alpha-2 isoform X1"/>
    <property type="match status" value="1"/>
</dbReference>
<dbReference type="OrthoDB" id="10011303at2759"/>
<protein>
    <recommendedName>
        <fullName evidence="16">Laminin subunit alpha-1</fullName>
    </recommendedName>
    <alternativeName>
        <fullName evidence="24">Laminin A chain</fullName>
    </alternativeName>
    <alternativeName>
        <fullName evidence="21">Laminin M chain</fullName>
    </alternativeName>
    <alternativeName>
        <fullName evidence="17">Laminin subunit alpha-2</fullName>
    </alternativeName>
    <alternativeName>
        <fullName evidence="20">Laminin-1 subunit alpha</fullName>
    </alternativeName>
    <alternativeName>
        <fullName evidence="23">Laminin-12 subunit alpha</fullName>
    </alternativeName>
    <alternativeName>
        <fullName evidence="25">Laminin-2 subunit alpha</fullName>
    </alternativeName>
    <alternativeName>
        <fullName evidence="22">Laminin-3 subunit alpha</fullName>
    </alternativeName>
    <alternativeName>
        <fullName evidence="26">Laminin-4 subunit alpha</fullName>
    </alternativeName>
    <alternativeName>
        <fullName evidence="19">Merosin heavy chain</fullName>
    </alternativeName>
    <alternativeName>
        <fullName evidence="18">S-laminin subunit alpha</fullName>
    </alternativeName>
</protein>
<feature type="domain" description="Laminin EGF-like" evidence="32">
    <location>
        <begin position="1402"/>
        <end position="1450"/>
    </location>
</feature>
<dbReference type="Gene3D" id="2.60.120.260">
    <property type="entry name" value="Galactose-binding domain-like"/>
    <property type="match status" value="1"/>
</dbReference>
<feature type="domain" description="Laminin IV type A" evidence="33">
    <location>
        <begin position="1176"/>
        <end position="1360"/>
    </location>
</feature>
<dbReference type="GO" id="GO:0072359">
    <property type="term" value="P:circulatory system development"/>
    <property type="evidence" value="ECO:0007669"/>
    <property type="project" value="UniProtKB-ARBA"/>
</dbReference>
<dbReference type="InterPro" id="IPR056863">
    <property type="entry name" value="LMN_ATRN_NET-like_EGF"/>
</dbReference>
<dbReference type="FunFam" id="2.10.25.10:FF:000082">
    <property type="entry name" value="Laminin subunit alpha 1"/>
    <property type="match status" value="1"/>
</dbReference>
<dbReference type="PROSITE" id="PS50027">
    <property type="entry name" value="EGF_LAM_2"/>
    <property type="match status" value="12"/>
</dbReference>
<dbReference type="GO" id="GO:0048732">
    <property type="term" value="P:gland development"/>
    <property type="evidence" value="ECO:0007669"/>
    <property type="project" value="UniProtKB-ARBA"/>
</dbReference>
<dbReference type="PANTHER" id="PTHR10574:SF409">
    <property type="entry name" value="LAMININ SUBUNIT ALPHA-1"/>
    <property type="match status" value="1"/>
</dbReference>
<evidence type="ECO:0000256" key="21">
    <source>
        <dbReference type="ARBA" id="ARBA00079076"/>
    </source>
</evidence>
<evidence type="ECO:0000256" key="3">
    <source>
        <dbReference type="ARBA" id="ARBA00022525"/>
    </source>
</evidence>
<reference evidence="35" key="1">
    <citation type="submission" date="2025-08" db="UniProtKB">
        <authorList>
            <consortium name="Ensembl"/>
        </authorList>
    </citation>
    <scope>IDENTIFICATION</scope>
</reference>
<dbReference type="Pfam" id="PF00054">
    <property type="entry name" value="Laminin_G_1"/>
    <property type="match status" value="5"/>
</dbReference>
<evidence type="ECO:0000259" key="34">
    <source>
        <dbReference type="PROSITE" id="PS51117"/>
    </source>
</evidence>
<dbReference type="FunFam" id="2.10.25.10:FF:000069">
    <property type="entry name" value="Laminin subunit alpha 1"/>
    <property type="match status" value="1"/>
</dbReference>
<evidence type="ECO:0000313" key="36">
    <source>
        <dbReference type="Proteomes" id="UP000694569"/>
    </source>
</evidence>
<feature type="coiled-coil region" evidence="29">
    <location>
        <begin position="1614"/>
        <end position="1641"/>
    </location>
</feature>
<organism evidence="35 36">
    <name type="scientific">Leptobrachium leishanense</name>
    <name type="common">Leishan spiny toad</name>
    <dbReference type="NCBI Taxonomy" id="445787"/>
    <lineage>
        <taxon>Eukaryota</taxon>
        <taxon>Metazoa</taxon>
        <taxon>Chordata</taxon>
        <taxon>Craniata</taxon>
        <taxon>Vertebrata</taxon>
        <taxon>Euteleostomi</taxon>
        <taxon>Amphibia</taxon>
        <taxon>Batrachia</taxon>
        <taxon>Anura</taxon>
        <taxon>Pelobatoidea</taxon>
        <taxon>Megophryidae</taxon>
        <taxon>Leptobrachium</taxon>
    </lineage>
</organism>
<feature type="disulfide bond" evidence="27">
    <location>
        <begin position="2655"/>
        <end position="2682"/>
    </location>
</feature>
<dbReference type="InterPro" id="IPR001791">
    <property type="entry name" value="Laminin_G"/>
</dbReference>
<accession>A0A8C5PK68</accession>
<dbReference type="FunFam" id="2.10.25.10:FF:000189">
    <property type="entry name" value="Laminin subunit alpha 2"/>
    <property type="match status" value="1"/>
</dbReference>
<evidence type="ECO:0000256" key="23">
    <source>
        <dbReference type="ARBA" id="ARBA00081478"/>
    </source>
</evidence>
<feature type="disulfide bond" evidence="28">
    <location>
        <begin position="1119"/>
        <end position="1128"/>
    </location>
</feature>
<feature type="signal peptide" evidence="30">
    <location>
        <begin position="1"/>
        <end position="17"/>
    </location>
</feature>
<dbReference type="Pfam" id="PF00055">
    <property type="entry name" value="Laminin_N"/>
    <property type="match status" value="1"/>
</dbReference>
<dbReference type="InterPro" id="IPR002049">
    <property type="entry name" value="LE_dom"/>
</dbReference>
<proteinExistence type="predicted"/>
<keyword evidence="11 28" id="KW-1015">Disulfide bond</keyword>
<feature type="disulfide bond" evidence="28">
    <location>
        <begin position="903"/>
        <end position="920"/>
    </location>
</feature>
<keyword evidence="8" id="KW-0084">Basement membrane</keyword>
<evidence type="ECO:0000256" key="2">
    <source>
        <dbReference type="ARBA" id="ARBA00004302"/>
    </source>
</evidence>
<dbReference type="FunFam" id="2.10.25.10:FF:000074">
    <property type="entry name" value="Laminin subunit alpha"/>
    <property type="match status" value="1"/>
</dbReference>
<evidence type="ECO:0000256" key="29">
    <source>
        <dbReference type="SAM" id="Coils"/>
    </source>
</evidence>
<keyword evidence="5" id="KW-0597">Phosphoprotein</keyword>
<evidence type="ECO:0000256" key="7">
    <source>
        <dbReference type="ARBA" id="ARBA00022737"/>
    </source>
</evidence>
<evidence type="ECO:0000256" key="8">
    <source>
        <dbReference type="ARBA" id="ARBA00022869"/>
    </source>
</evidence>
<feature type="domain" description="Laminin G" evidence="31">
    <location>
        <begin position="2495"/>
        <end position="2682"/>
    </location>
</feature>
<evidence type="ECO:0000256" key="12">
    <source>
        <dbReference type="ARBA" id="ARBA00023180"/>
    </source>
</evidence>
<dbReference type="CDD" id="cd00055">
    <property type="entry name" value="EGF_Lam"/>
    <property type="match status" value="15"/>
</dbReference>
<keyword evidence="13 28" id="KW-0424">Laminin EGF-like domain</keyword>
<dbReference type="PROSITE" id="PS01248">
    <property type="entry name" value="EGF_LAM_1"/>
    <property type="match status" value="6"/>
</dbReference>
<dbReference type="GO" id="GO:0035239">
    <property type="term" value="P:tube morphogenesis"/>
    <property type="evidence" value="ECO:0007669"/>
    <property type="project" value="UniProtKB-ARBA"/>
</dbReference>
<evidence type="ECO:0000256" key="9">
    <source>
        <dbReference type="ARBA" id="ARBA00022889"/>
    </source>
</evidence>
<dbReference type="GO" id="GO:0031175">
    <property type="term" value="P:neuron projection development"/>
    <property type="evidence" value="ECO:0007669"/>
    <property type="project" value="UniProtKB-ARBA"/>
</dbReference>
<feature type="disulfide bond" evidence="28">
    <location>
        <begin position="1015"/>
        <end position="1024"/>
    </location>
</feature>
<dbReference type="GO" id="GO:0045995">
    <property type="term" value="P:regulation of embryonic development"/>
    <property type="evidence" value="ECO:0007669"/>
    <property type="project" value="InterPro"/>
</dbReference>
<evidence type="ECO:0000256" key="4">
    <source>
        <dbReference type="ARBA" id="ARBA00022530"/>
    </source>
</evidence>
<feature type="domain" description="Laminin EGF-like" evidence="32">
    <location>
        <begin position="454"/>
        <end position="502"/>
    </location>
</feature>
<feature type="disulfide bond" evidence="28">
    <location>
        <begin position="884"/>
        <end position="898"/>
    </location>
</feature>
<keyword evidence="4" id="KW-0272">Extracellular matrix</keyword>
<feature type="disulfide bond" evidence="28">
    <location>
        <begin position="970"/>
        <end position="979"/>
    </location>
</feature>
<evidence type="ECO:0000256" key="27">
    <source>
        <dbReference type="PROSITE-ProRule" id="PRU00122"/>
    </source>
</evidence>
<dbReference type="Pfam" id="PF00053">
    <property type="entry name" value="EGF_laminin"/>
    <property type="match status" value="15"/>
</dbReference>
<dbReference type="PROSITE" id="PS51115">
    <property type="entry name" value="LAMININ_IVA"/>
    <property type="match status" value="2"/>
</dbReference>
<dbReference type="Pfam" id="PF00052">
    <property type="entry name" value="Laminin_B"/>
    <property type="match status" value="2"/>
</dbReference>
<feature type="disulfide bond" evidence="28">
    <location>
        <begin position="901"/>
        <end position="913"/>
    </location>
</feature>
<evidence type="ECO:0000256" key="13">
    <source>
        <dbReference type="ARBA" id="ARBA00023292"/>
    </source>
</evidence>
<dbReference type="Pfam" id="PF24973">
    <property type="entry name" value="EGF_LMN_ATRN"/>
    <property type="match status" value="2"/>
</dbReference>
<dbReference type="FunFam" id="2.10.25.10:FF:000033">
    <property type="entry name" value="Laminin subunit alpha 2"/>
    <property type="match status" value="1"/>
</dbReference>
<evidence type="ECO:0000256" key="17">
    <source>
        <dbReference type="ARBA" id="ARBA00072595"/>
    </source>
</evidence>
<feature type="disulfide bond" evidence="28">
    <location>
        <begin position="1064"/>
        <end position="1073"/>
    </location>
</feature>
<evidence type="ECO:0000256" key="14">
    <source>
        <dbReference type="ARBA" id="ARBA00064740"/>
    </source>
</evidence>
<dbReference type="InterPro" id="IPR008211">
    <property type="entry name" value="Laminin_N"/>
</dbReference>
<dbReference type="SMART" id="SM00282">
    <property type="entry name" value="LamG"/>
    <property type="match status" value="5"/>
</dbReference>
<dbReference type="PROSITE" id="PS50025">
    <property type="entry name" value="LAM_G_DOMAIN"/>
    <property type="match status" value="5"/>
</dbReference>
<comment type="subunit">
    <text evidence="14">Laminin is a complex glycoprotein, consisting of three different polypeptide chains (alpha, beta, gamma), which are bound to each other by disulfide bonds into a cross-shaped molecule comprising one long and three short arms with globules at each end. Alpha-2 is a subunit of laminin-2 (laminin-211 or merosin), laminin-4 (laminin-221 or S-merosin) and laminin-12 (laminin-213). Interacts with FBLN1, FBLN2 and NID2.</text>
</comment>
<dbReference type="CDD" id="cd00110">
    <property type="entry name" value="LamG"/>
    <property type="match status" value="5"/>
</dbReference>
<evidence type="ECO:0000259" key="32">
    <source>
        <dbReference type="PROSITE" id="PS50027"/>
    </source>
</evidence>
<feature type="domain" description="Laminin EGF-like" evidence="32">
    <location>
        <begin position="397"/>
        <end position="453"/>
    </location>
</feature>
<dbReference type="PANTHER" id="PTHR10574">
    <property type="entry name" value="NETRIN/LAMININ-RELATED"/>
    <property type="match status" value="1"/>
</dbReference>
<feature type="disulfide bond" evidence="28">
    <location>
        <begin position="1508"/>
        <end position="1520"/>
    </location>
</feature>
<evidence type="ECO:0000256" key="15">
    <source>
        <dbReference type="ARBA" id="ARBA00065595"/>
    </source>
</evidence>
<dbReference type="FunFam" id="2.10.25.10:FF:000051">
    <property type="entry name" value="Laminin subunit alpha 4"/>
    <property type="match status" value="1"/>
</dbReference>
<keyword evidence="12" id="KW-0325">Glycoprotein</keyword>
<comment type="subunit">
    <text evidence="15">Laminin is a complex glycoprotein, consisting of three different polypeptide chains (alpha, beta, gamma), which are bound to each other by disulfide bonds into a cross-shaped molecule comprising one long and three short arms with globules at each end. Alpha-1 is a subunit of laminin-1 (laminin-111 or EHS laminin) and laminin-3 (laminin-121 or S-laminin).</text>
</comment>
<keyword evidence="36" id="KW-1185">Reference proteome</keyword>
<comment type="function">
    <text evidence="1">Binding to cells via a high affinity receptor, laminin is thought to mediate the attachment, migration and organization of cells into tissues during embryonic development by interacting with other extracellular matrix components.</text>
</comment>
<feature type="domain" description="Laminin EGF-like" evidence="32">
    <location>
        <begin position="1089"/>
        <end position="1148"/>
    </location>
</feature>
<dbReference type="FunFam" id="2.170.300.10:FF:000008">
    <property type="entry name" value="Laminin subunit alpha 2"/>
    <property type="match status" value="1"/>
</dbReference>
<dbReference type="SMART" id="SM00180">
    <property type="entry name" value="EGF_Lam"/>
    <property type="match status" value="16"/>
</dbReference>
<feature type="domain" description="Laminin G" evidence="31">
    <location>
        <begin position="2126"/>
        <end position="2306"/>
    </location>
</feature>
<feature type="coiled-coil region" evidence="29">
    <location>
        <begin position="1752"/>
        <end position="1779"/>
    </location>
</feature>
<keyword evidence="7" id="KW-0677">Repeat</keyword>
<name>A0A8C5PK68_9ANUR</name>
<feature type="disulfide bond" evidence="28">
    <location>
        <begin position="1421"/>
        <end position="1430"/>
    </location>
</feature>
<dbReference type="InterPro" id="IPR050440">
    <property type="entry name" value="Laminin/Netrin_ECM"/>
</dbReference>
<dbReference type="SMART" id="SM00281">
    <property type="entry name" value="LamB"/>
    <property type="match status" value="2"/>
</dbReference>
<dbReference type="GO" id="GO:0002009">
    <property type="term" value="P:morphogenesis of an epithelium"/>
    <property type="evidence" value="ECO:0007669"/>
    <property type="project" value="UniProtKB-ARBA"/>
</dbReference>
<dbReference type="InterPro" id="IPR000742">
    <property type="entry name" value="EGF"/>
</dbReference>
<dbReference type="SMART" id="SM00181">
    <property type="entry name" value="EGF"/>
    <property type="match status" value="10"/>
</dbReference>
<evidence type="ECO:0000256" key="10">
    <source>
        <dbReference type="ARBA" id="ARBA00023054"/>
    </source>
</evidence>
<dbReference type="FunFam" id="2.60.120.200:FF:000119">
    <property type="entry name" value="Laminin subunit alpha 1"/>
    <property type="match status" value="1"/>
</dbReference>
<feature type="domain" description="Laminin G" evidence="31">
    <location>
        <begin position="2314"/>
        <end position="2490"/>
    </location>
</feature>
<feature type="disulfide bond" evidence="28">
    <location>
        <begin position="1045"/>
        <end position="1062"/>
    </location>
</feature>
<feature type="domain" description="Laminin EGF-like" evidence="32">
    <location>
        <begin position="848"/>
        <end position="900"/>
    </location>
</feature>
<dbReference type="GO" id="GO:0005576">
    <property type="term" value="C:extracellular region"/>
    <property type="evidence" value="ECO:0007669"/>
    <property type="project" value="UniProtKB-ARBA"/>
</dbReference>
<dbReference type="Pfam" id="PF06008">
    <property type="entry name" value="Laminin_I"/>
    <property type="match status" value="1"/>
</dbReference>
<feature type="disulfide bond" evidence="28">
    <location>
        <begin position="1043"/>
        <end position="1055"/>
    </location>
</feature>
<feature type="disulfide bond" evidence="28">
    <location>
        <begin position="397"/>
        <end position="409"/>
    </location>
</feature>
<keyword evidence="6 30" id="KW-0732">Signal</keyword>
<dbReference type="FunFam" id="2.10.25.10:FF:000315">
    <property type="entry name" value="Laminin subunit alpha 2"/>
    <property type="match status" value="1"/>
</dbReference>
<dbReference type="InterPro" id="IPR009254">
    <property type="entry name" value="Laminin_aI"/>
</dbReference>
<dbReference type="FunFam" id="2.10.25.10:FF:000065">
    <property type="entry name" value="Laminin subunit beta 1"/>
    <property type="match status" value="2"/>
</dbReference>
<comment type="caution">
    <text evidence="28">Lacks conserved residue(s) required for the propagation of feature annotation.</text>
</comment>
<feature type="disulfide bond" evidence="28">
    <location>
        <begin position="818"/>
        <end position="827"/>
    </location>
</feature>
<feature type="disulfide bond" evidence="28">
    <location>
        <begin position="872"/>
        <end position="881"/>
    </location>
</feature>
<feature type="domain" description="Laminin EGF-like" evidence="32">
    <location>
        <begin position="790"/>
        <end position="847"/>
    </location>
</feature>
<feature type="domain" description="Laminin EGF-like" evidence="32">
    <location>
        <begin position="901"/>
        <end position="949"/>
    </location>
</feature>
<evidence type="ECO:0000259" key="31">
    <source>
        <dbReference type="PROSITE" id="PS50025"/>
    </source>
</evidence>
<dbReference type="Gene3D" id="2.170.300.10">
    <property type="entry name" value="Tie2 ligand-binding domain superfamily"/>
    <property type="match status" value="1"/>
</dbReference>
<dbReference type="Ensembl" id="ENSLLET00000024900.1">
    <property type="protein sequence ID" value="ENSLLEP00000023983.1"/>
    <property type="gene ID" value="ENSLLEG00000015205.1"/>
</dbReference>
<dbReference type="GO" id="GO:0043256">
    <property type="term" value="C:laminin complex"/>
    <property type="evidence" value="ECO:0007669"/>
    <property type="project" value="UniProtKB-ARBA"/>
</dbReference>
<feature type="disulfide bond" evidence="28">
    <location>
        <begin position="1089"/>
        <end position="1101"/>
    </location>
</feature>
<dbReference type="FunFam" id="2.10.25.10:FF:000242">
    <property type="entry name" value="Laminin subunit alpha 1"/>
    <property type="match status" value="1"/>
</dbReference>
<evidence type="ECO:0000256" key="11">
    <source>
        <dbReference type="ARBA" id="ARBA00023157"/>
    </source>
</evidence>
<feature type="domain" description="Laminin G" evidence="31">
    <location>
        <begin position="2740"/>
        <end position="2912"/>
    </location>
</feature>
<feature type="chain" id="PRO_5034026449" description="Laminin subunit alpha-1" evidence="30">
    <location>
        <begin position="18"/>
        <end position="3102"/>
    </location>
</feature>
<dbReference type="PROSITE" id="PS51117">
    <property type="entry name" value="LAMININ_NTER"/>
    <property type="match status" value="1"/>
</dbReference>
<dbReference type="SUPFAM" id="SSF57196">
    <property type="entry name" value="EGF/Laminin"/>
    <property type="match status" value="13"/>
</dbReference>
<dbReference type="FunFam" id="2.60.120.200:FF:000127">
    <property type="entry name" value="Laminin subunit alpha 1"/>
    <property type="match status" value="1"/>
</dbReference>
<feature type="domain" description="Laminin EGF-like" evidence="32">
    <location>
        <begin position="1508"/>
        <end position="1554"/>
    </location>
</feature>
<dbReference type="GeneTree" id="ENSGT00940000157124"/>
<evidence type="ECO:0000256" key="19">
    <source>
        <dbReference type="ARBA" id="ARBA00076878"/>
    </source>
</evidence>
<evidence type="ECO:0000256" key="25">
    <source>
        <dbReference type="ARBA" id="ARBA00082217"/>
    </source>
</evidence>
<dbReference type="InterPro" id="IPR010307">
    <property type="entry name" value="Laminin_dom_II"/>
</dbReference>
<evidence type="ECO:0000256" key="28">
    <source>
        <dbReference type="PROSITE-ProRule" id="PRU00460"/>
    </source>
</evidence>
<dbReference type="SUPFAM" id="SSF49899">
    <property type="entry name" value="Concanavalin A-like lectins/glucanases"/>
    <property type="match status" value="5"/>
</dbReference>
<feature type="disulfide bond" evidence="28">
    <location>
        <begin position="759"/>
        <end position="768"/>
    </location>
</feature>
<feature type="domain" description="Laminin EGF-like" evidence="32">
    <location>
        <begin position="997"/>
        <end position="1042"/>
    </location>
</feature>
<evidence type="ECO:0000256" key="18">
    <source>
        <dbReference type="ARBA" id="ARBA00075127"/>
    </source>
</evidence>